<gene>
    <name evidence="2" type="ORF">CA983_21255</name>
</gene>
<evidence type="ECO:0000256" key="1">
    <source>
        <dbReference type="SAM" id="Phobius"/>
    </source>
</evidence>
<keyword evidence="1" id="KW-0812">Transmembrane</keyword>
<dbReference type="AlphaFoldDB" id="A0A243S164"/>
<organism evidence="2 3">
    <name type="scientific">Streptomyces swartbergensis</name>
    <dbReference type="NCBI Taxonomy" id="487165"/>
    <lineage>
        <taxon>Bacteria</taxon>
        <taxon>Bacillati</taxon>
        <taxon>Actinomycetota</taxon>
        <taxon>Actinomycetes</taxon>
        <taxon>Kitasatosporales</taxon>
        <taxon>Streptomycetaceae</taxon>
        <taxon>Streptomyces</taxon>
    </lineage>
</organism>
<reference evidence="2 3" key="1">
    <citation type="submission" date="2017-05" db="EMBL/GenBank/DDBJ databases">
        <title>Biotechnological potential of actinobacteria isolated from South African environments.</title>
        <authorList>
            <person name="Le Roes-Hill M."/>
            <person name="Prins A."/>
            <person name="Durrell K.A."/>
        </authorList>
    </citation>
    <scope>NUCLEOTIDE SEQUENCE [LARGE SCALE GENOMIC DNA]</scope>
    <source>
        <strain evidence="2 3">HMC13</strain>
    </source>
</reference>
<keyword evidence="1" id="KW-0472">Membrane</keyword>
<proteinExistence type="predicted"/>
<evidence type="ECO:0000313" key="3">
    <source>
        <dbReference type="Proteomes" id="UP000195105"/>
    </source>
</evidence>
<evidence type="ECO:0000313" key="2">
    <source>
        <dbReference type="EMBL" id="OUD01256.1"/>
    </source>
</evidence>
<dbReference type="Proteomes" id="UP000195105">
    <property type="component" value="Unassembled WGS sequence"/>
</dbReference>
<accession>A0A243S164</accession>
<dbReference type="EMBL" id="NGFN01000130">
    <property type="protein sequence ID" value="OUD01256.1"/>
    <property type="molecule type" value="Genomic_DNA"/>
</dbReference>
<protein>
    <submittedName>
        <fullName evidence="2">Uncharacterized protein</fullName>
    </submittedName>
</protein>
<sequence>MREAAAATSAAAATTAGKRSPLWAHGLFLLGGAHETAFPVLQWLIPAGCGGVAGGHQWSVSPWMRRVGLAVWLVAAVIVVLVAAFWGIQRL</sequence>
<comment type="caution">
    <text evidence="2">The sequence shown here is derived from an EMBL/GenBank/DDBJ whole genome shotgun (WGS) entry which is preliminary data.</text>
</comment>
<keyword evidence="1" id="KW-1133">Transmembrane helix</keyword>
<feature type="transmembrane region" description="Helical" evidence="1">
    <location>
        <begin position="69"/>
        <end position="88"/>
    </location>
</feature>
<name>A0A243S164_9ACTN</name>
<keyword evidence="3" id="KW-1185">Reference proteome</keyword>